<dbReference type="InterPro" id="IPR025665">
    <property type="entry name" value="Beta-barrel_OMP_2"/>
</dbReference>
<dbReference type="SUPFAM" id="SSF56925">
    <property type="entry name" value="OMPA-like"/>
    <property type="match status" value="1"/>
</dbReference>
<dbReference type="Pfam" id="PF13568">
    <property type="entry name" value="OMP_b-brl_2"/>
    <property type="match status" value="1"/>
</dbReference>
<feature type="domain" description="Outer membrane protein beta-barrel" evidence="2">
    <location>
        <begin position="38"/>
        <end position="173"/>
    </location>
</feature>
<name>A0A9X1I0L6_9FLAO</name>
<comment type="caution">
    <text evidence="3">The sequence shown here is derived from an EMBL/GenBank/DDBJ whole genome shotgun (WGS) entry which is preliminary data.</text>
</comment>
<accession>A0A9X1I0L6</accession>
<dbReference type="Proteomes" id="UP001139199">
    <property type="component" value="Unassembled WGS sequence"/>
</dbReference>
<proteinExistence type="predicted"/>
<evidence type="ECO:0000313" key="3">
    <source>
        <dbReference type="EMBL" id="MCB4797814.1"/>
    </source>
</evidence>
<feature type="chain" id="PRO_5040825536" evidence="1">
    <location>
        <begin position="20"/>
        <end position="193"/>
    </location>
</feature>
<reference evidence="3" key="1">
    <citation type="submission" date="2021-10" db="EMBL/GenBank/DDBJ databases">
        <title>Tamlana sargassums sp. nov., and Tamlana laminarinivorans sp. nov., two new bacteria isolated from the brown alga.</title>
        <authorList>
            <person name="Li J."/>
        </authorList>
    </citation>
    <scope>NUCLEOTIDE SEQUENCE</scope>
    <source>
        <strain evidence="3">PT2-4</strain>
    </source>
</reference>
<dbReference type="EMBL" id="JAJAPW010000001">
    <property type="protein sequence ID" value="MCB4797814.1"/>
    <property type="molecule type" value="Genomic_DNA"/>
</dbReference>
<evidence type="ECO:0000313" key="4">
    <source>
        <dbReference type="Proteomes" id="UP001139199"/>
    </source>
</evidence>
<feature type="signal peptide" evidence="1">
    <location>
        <begin position="1"/>
        <end position="19"/>
    </location>
</feature>
<evidence type="ECO:0000259" key="2">
    <source>
        <dbReference type="Pfam" id="PF13568"/>
    </source>
</evidence>
<dbReference type="AlphaFoldDB" id="A0A9X1I0L6"/>
<keyword evidence="1" id="KW-0732">Signal</keyword>
<sequence>MNKILLSALLLSITFFSYSQNVDSTAIKTPKKKVPMFKGVKYGVRGGLNISNLDFKEHPEVPNKHRNSIYFGAFAEIALSNKLAISPELQFSAEGANEETLHLDYIQMPILMNVSITEKVSIGLGPQVSLKVHKYEDGIKNFAYSGVGGVTYKINYALFADVRYTYGISNIFDDKLSTEARNTNIQIGIGYKF</sequence>
<organism evidence="3 4">
    <name type="scientific">Neotamlana laminarinivorans</name>
    <dbReference type="NCBI Taxonomy" id="2883124"/>
    <lineage>
        <taxon>Bacteria</taxon>
        <taxon>Pseudomonadati</taxon>
        <taxon>Bacteroidota</taxon>
        <taxon>Flavobacteriia</taxon>
        <taxon>Flavobacteriales</taxon>
        <taxon>Flavobacteriaceae</taxon>
        <taxon>Neotamlana</taxon>
    </lineage>
</organism>
<evidence type="ECO:0000256" key="1">
    <source>
        <dbReference type="SAM" id="SignalP"/>
    </source>
</evidence>
<dbReference type="RefSeq" id="WP_226540789.1">
    <property type="nucleotide sequence ID" value="NZ_JAJAPW010000001.1"/>
</dbReference>
<keyword evidence="4" id="KW-1185">Reference proteome</keyword>
<dbReference type="InterPro" id="IPR011250">
    <property type="entry name" value="OMP/PagP_B-barrel"/>
</dbReference>
<gene>
    <name evidence="3" type="ORF">LG649_03100</name>
</gene>
<protein>
    <submittedName>
        <fullName evidence="3">PorT family protein</fullName>
    </submittedName>
</protein>